<protein>
    <submittedName>
        <fullName evidence="2">Uncharacterized protein</fullName>
    </submittedName>
</protein>
<accession>A0A5C6AF23</accession>
<dbReference type="EMBL" id="SJPR01000002">
    <property type="protein sequence ID" value="TWT97918.1"/>
    <property type="molecule type" value="Genomic_DNA"/>
</dbReference>
<evidence type="ECO:0000313" key="3">
    <source>
        <dbReference type="Proteomes" id="UP000317421"/>
    </source>
</evidence>
<evidence type="ECO:0000256" key="1">
    <source>
        <dbReference type="SAM" id="MobiDB-lite"/>
    </source>
</evidence>
<sequence>MTSPVPLPAYGQNPRFSTAPVHNDEITPSRAIGKPAPGFDWLVCGYSAWLAAVSDMVTVEPSNIRTRRPFQSHSFLTWASSERPVSRTASAKNASGNRLRAWQ</sequence>
<evidence type="ECO:0000313" key="2">
    <source>
        <dbReference type="EMBL" id="TWT97918.1"/>
    </source>
</evidence>
<proteinExistence type="predicted"/>
<comment type="caution">
    <text evidence="2">The sequence shown here is derived from an EMBL/GenBank/DDBJ whole genome shotgun (WGS) entry which is preliminary data.</text>
</comment>
<feature type="region of interest" description="Disordered" evidence="1">
    <location>
        <begin position="82"/>
        <end position="103"/>
    </location>
</feature>
<feature type="compositionally biased region" description="Polar residues" evidence="1">
    <location>
        <begin position="87"/>
        <end position="96"/>
    </location>
</feature>
<dbReference type="RefSeq" id="WP_146444809.1">
    <property type="nucleotide sequence ID" value="NZ_SJPR01000002.1"/>
</dbReference>
<reference evidence="2 3" key="1">
    <citation type="submission" date="2019-02" db="EMBL/GenBank/DDBJ databases">
        <title>Deep-cultivation of Planctomycetes and their phenomic and genomic characterization uncovers novel biology.</title>
        <authorList>
            <person name="Wiegand S."/>
            <person name="Jogler M."/>
            <person name="Boedeker C."/>
            <person name="Pinto D."/>
            <person name="Vollmers J."/>
            <person name="Rivas-Marin E."/>
            <person name="Kohn T."/>
            <person name="Peeters S.H."/>
            <person name="Heuer A."/>
            <person name="Rast P."/>
            <person name="Oberbeckmann S."/>
            <person name="Bunk B."/>
            <person name="Jeske O."/>
            <person name="Meyerdierks A."/>
            <person name="Storesund J.E."/>
            <person name="Kallscheuer N."/>
            <person name="Luecker S."/>
            <person name="Lage O.M."/>
            <person name="Pohl T."/>
            <person name="Merkel B.J."/>
            <person name="Hornburger P."/>
            <person name="Mueller R.-W."/>
            <person name="Bruemmer F."/>
            <person name="Labrenz M."/>
            <person name="Spormann A.M."/>
            <person name="Op Den Camp H."/>
            <person name="Overmann J."/>
            <person name="Amann R."/>
            <person name="Jetten M.S.M."/>
            <person name="Mascher T."/>
            <person name="Medema M.H."/>
            <person name="Devos D.P."/>
            <person name="Kaster A.-K."/>
            <person name="Ovreas L."/>
            <person name="Rohde M."/>
            <person name="Galperin M.Y."/>
            <person name="Jogler C."/>
        </authorList>
    </citation>
    <scope>NUCLEOTIDE SEQUENCE [LARGE SCALE GENOMIC DNA]</scope>
    <source>
        <strain evidence="2 3">Pla108</strain>
    </source>
</reference>
<organism evidence="2 3">
    <name type="scientific">Botrimarina colliarenosi</name>
    <dbReference type="NCBI Taxonomy" id="2528001"/>
    <lineage>
        <taxon>Bacteria</taxon>
        <taxon>Pseudomonadati</taxon>
        <taxon>Planctomycetota</taxon>
        <taxon>Planctomycetia</taxon>
        <taxon>Pirellulales</taxon>
        <taxon>Lacipirellulaceae</taxon>
        <taxon>Botrimarina</taxon>
    </lineage>
</organism>
<gene>
    <name evidence="2" type="ORF">Pla108_20720</name>
</gene>
<dbReference type="AlphaFoldDB" id="A0A5C6AF23"/>
<dbReference type="Proteomes" id="UP000317421">
    <property type="component" value="Unassembled WGS sequence"/>
</dbReference>
<feature type="region of interest" description="Disordered" evidence="1">
    <location>
        <begin position="1"/>
        <end position="29"/>
    </location>
</feature>
<keyword evidence="3" id="KW-1185">Reference proteome</keyword>
<name>A0A5C6AF23_9BACT</name>